<organism evidence="1 2">
    <name type="scientific">Rhodococcus opacus</name>
    <name type="common">Nocardia opaca</name>
    <dbReference type="NCBI Taxonomy" id="37919"/>
    <lineage>
        <taxon>Bacteria</taxon>
        <taxon>Bacillati</taxon>
        <taxon>Actinomycetota</taxon>
        <taxon>Actinomycetes</taxon>
        <taxon>Mycobacteriales</taxon>
        <taxon>Nocardiaceae</taxon>
        <taxon>Rhodococcus</taxon>
    </lineage>
</organism>
<dbReference type="EMBL" id="CP009111">
    <property type="protein sequence ID" value="ANS28717.1"/>
    <property type="molecule type" value="Genomic_DNA"/>
</dbReference>
<dbReference type="AlphaFoldDB" id="A0A1B1K7Y3"/>
<gene>
    <name evidence="1" type="ORF">R1CP_20185</name>
</gene>
<proteinExistence type="predicted"/>
<name>A0A1B1K7Y3_RHOOP</name>
<accession>A0A1B1K7Y3</accession>
<sequence>MRGRSECNDQHGCGEMPVVAVAQFLVRTGETLAGTCLPASVIGEPYRAEAFEQLTGVDAGAAGG</sequence>
<evidence type="ECO:0000313" key="1">
    <source>
        <dbReference type="EMBL" id="ANS28717.1"/>
    </source>
</evidence>
<dbReference type="Proteomes" id="UP000186108">
    <property type="component" value="Chromosome"/>
</dbReference>
<reference evidence="1 2" key="1">
    <citation type="submission" date="2014-07" db="EMBL/GenBank/DDBJ databases">
        <authorList>
            <person name="Zhang J.E."/>
            <person name="Yang H."/>
            <person name="Guo J."/>
            <person name="Deng Z."/>
            <person name="Luo H."/>
            <person name="Luo M."/>
            <person name="Zhao B."/>
        </authorList>
    </citation>
    <scope>NUCLEOTIDE SEQUENCE [LARGE SCALE GENOMIC DNA]</scope>
    <source>
        <strain evidence="1 2">1CP</strain>
    </source>
</reference>
<protein>
    <submittedName>
        <fullName evidence="1">Uncharacterized protein</fullName>
    </submittedName>
</protein>
<evidence type="ECO:0000313" key="2">
    <source>
        <dbReference type="Proteomes" id="UP000186108"/>
    </source>
</evidence>